<dbReference type="OrthoDB" id="5600252at2759"/>
<keyword evidence="5" id="KW-0067">ATP-binding</keyword>
<proteinExistence type="inferred from homology"/>
<feature type="compositionally biased region" description="Polar residues" evidence="8">
    <location>
        <begin position="531"/>
        <end position="552"/>
    </location>
</feature>
<dbReference type="GO" id="GO:0005524">
    <property type="term" value="F:ATP binding"/>
    <property type="evidence" value="ECO:0007669"/>
    <property type="project" value="UniProtKB-KW"/>
</dbReference>
<dbReference type="InterPro" id="IPR011545">
    <property type="entry name" value="DEAD/DEAH_box_helicase_dom"/>
</dbReference>
<feature type="region of interest" description="Disordered" evidence="8">
    <location>
        <begin position="531"/>
        <end position="572"/>
    </location>
</feature>
<evidence type="ECO:0000256" key="5">
    <source>
        <dbReference type="ARBA" id="ARBA00022840"/>
    </source>
</evidence>
<evidence type="ECO:0000256" key="2">
    <source>
        <dbReference type="ARBA" id="ARBA00022741"/>
    </source>
</evidence>
<feature type="compositionally biased region" description="Low complexity" evidence="8">
    <location>
        <begin position="13"/>
        <end position="32"/>
    </location>
</feature>
<accession>A0A067MJD2</accession>
<dbReference type="GO" id="GO:0003723">
    <property type="term" value="F:RNA binding"/>
    <property type="evidence" value="ECO:0007669"/>
    <property type="project" value="UniProtKB-KW"/>
</dbReference>
<keyword evidence="6" id="KW-0694">RNA-binding</keyword>
<dbReference type="PROSITE" id="PS51194">
    <property type="entry name" value="HELICASE_CTER"/>
    <property type="match status" value="1"/>
</dbReference>
<comment type="similarity">
    <text evidence="7">Belongs to the DExH box helicase family.</text>
</comment>
<gene>
    <name evidence="11" type="ORF">BOTBODRAFT_54555</name>
</gene>
<dbReference type="Pfam" id="PF24385">
    <property type="entry name" value="DSRM_DHX29"/>
    <property type="match status" value="1"/>
</dbReference>
<dbReference type="Pfam" id="PF00271">
    <property type="entry name" value="Helicase_C"/>
    <property type="match status" value="1"/>
</dbReference>
<dbReference type="FunFam" id="3.40.50.300:FF:000526">
    <property type="entry name" value="DExH-box ATP-dependent RNA helicase DExH3"/>
    <property type="match status" value="1"/>
</dbReference>
<keyword evidence="2" id="KW-0547">Nucleotide-binding</keyword>
<dbReference type="InterPro" id="IPR007502">
    <property type="entry name" value="Helicase-assoc_dom"/>
</dbReference>
<dbReference type="SMART" id="SM00847">
    <property type="entry name" value="HA2"/>
    <property type="match status" value="1"/>
</dbReference>
<dbReference type="Gene3D" id="3.40.50.300">
    <property type="entry name" value="P-loop containing nucleotide triphosphate hydrolases"/>
    <property type="match status" value="2"/>
</dbReference>
<evidence type="ECO:0000259" key="10">
    <source>
        <dbReference type="PROSITE" id="PS51194"/>
    </source>
</evidence>
<dbReference type="InterPro" id="IPR059023">
    <property type="entry name" value="RNA_hel_CTD"/>
</dbReference>
<dbReference type="Pfam" id="PF21010">
    <property type="entry name" value="HA2_C"/>
    <property type="match status" value="1"/>
</dbReference>
<dbReference type="InterPro" id="IPR048333">
    <property type="entry name" value="HA2_WH"/>
</dbReference>
<feature type="region of interest" description="Disordered" evidence="8">
    <location>
        <begin position="169"/>
        <end position="205"/>
    </location>
</feature>
<dbReference type="STRING" id="930990.A0A067MJD2"/>
<evidence type="ECO:0000259" key="9">
    <source>
        <dbReference type="PROSITE" id="PS51192"/>
    </source>
</evidence>
<feature type="domain" description="Helicase ATP-binding" evidence="9">
    <location>
        <begin position="610"/>
        <end position="777"/>
    </location>
</feature>
<feature type="region of interest" description="Disordered" evidence="8">
    <location>
        <begin position="1"/>
        <end position="52"/>
    </location>
</feature>
<sequence>MPPRKGIVKSGNAGNSSKAPKPAAADANAPNATSEDPEKKHLFPPGSKTPLNLLHERCQKNGWEKPNTEARRHGNGWTCVIKLARQNKKTSTLDTVVMEPHPPLSMGTVLEAKHWGATYALYRFSNGLQLNRVLPPGPREYWNELAAAHKTAPDHLKWQYEADPFAARKAVDERQEKAAARKAAQAEGGPSGENGPQKPVVSREFEKAPEVRMAARLRELVESAIKTTHDQFPDLVKAEIAGKDHDWNIPSLEKSLRTLGFRPPQIQKTISFLTTDTTSPSAFLSSLLALPPLEACLSYLLLHTPEPDLPASFLSSQNSSESFVRGKNVATDDLATKWVEERAIKEAGWPEKVVKDVMRDAKVGGKWELLIECLCRKLLGKTWDDITPSHSLTKAEMEDRDQKRAEDLDAVVSVYPSATFNRSDATLSISLPNAPHIALNILHPDNHPYPSPGARFPPLFVSAPGLAPYTRLHLLSTVLNSLYTGDLQPLIEAGECVSFTAVDIVETEWQRIEKDGPPDVAEVMKYLLPSPKSTPATRASTPSLDTQGQNSSKGRDLPKSGKKKNKPVTDDRTDAQVLAQFQAVTAAKEYVKMLTEREKLPAWRARGKIVNIIARERVVVVVGETGSGKTTQLPQFILDSAILSSLGASTNVVITQPRRVSAISVAARVSAERLDDGSVGYAVRGDSKWDRRTKLLFCTQGVLLRRMTHGGEDGLAGVSHVVVDEVHERSVDGDFLLLELRELLKRNKTLKIILMSATINQQTFVNYFEGAPVIEIPGLTHPVKDFHLEDILPSIQYRPPLSRPSKNETEEQQRAFREEFESKGLDSDTIRALANLSRSERLDYQLIAAVISYIISRAQDPQAAILVFLPGVQEIRQCIETLRHSPVGGKLEIFPLHANLSSDEQRRVFMPTQKRKVVVATNVAETSITIPDVVYVLDSGKVKEMQYDPASGLSRLLEVKISQASGRQRRGRAGRTKPGECYKLFTQRDEKRMQESPVPEILRIPLENLLLQVKVMREQEDAKVFLSKAISPPKLEAIEKAWSVLVELGAVDGEEKLTALGRHMSLLPVDLRMAKMMILGSVFRCVDPILTMAACLSSKPLFTSPQEKREEAKAARARFAMANSDLLTDMKAYHTCIRLRSEGKSNKDIKAFCETNFMLPAAIQDITSLRHDFMSALAEIGFIPFGTSASAPELNVNSDNTNLLKSVILGGLWPRVARISLPKATFDQLAAGTIQRDHEAREFKMFDIAGGGERVFLHPGSMLFTASVYKSPFLAYFSKNMTSKLFLRDATEVPLYALLLFGGLVTVNHIGGGLTVGESVKLRAWPRIGVLVNQLRQLLDAQLDEAIEQARMTEIGENNPVVDAMLALVSGDGLSA</sequence>
<dbReference type="Pfam" id="PF26026">
    <property type="entry name" value="RNA_hel_CTD"/>
    <property type="match status" value="1"/>
</dbReference>
<dbReference type="InParanoid" id="A0A067MJD2"/>
<evidence type="ECO:0000256" key="3">
    <source>
        <dbReference type="ARBA" id="ARBA00022801"/>
    </source>
</evidence>
<dbReference type="InterPro" id="IPR056328">
    <property type="entry name" value="DSRM_DHX29"/>
</dbReference>
<dbReference type="PANTHER" id="PTHR18934">
    <property type="entry name" value="ATP-DEPENDENT RNA HELICASE"/>
    <property type="match status" value="1"/>
</dbReference>
<dbReference type="InterPro" id="IPR027417">
    <property type="entry name" value="P-loop_NTPase"/>
</dbReference>
<evidence type="ECO:0000313" key="11">
    <source>
        <dbReference type="EMBL" id="KDQ15674.1"/>
    </source>
</evidence>
<dbReference type="CDD" id="cd18791">
    <property type="entry name" value="SF2_C_RHA"/>
    <property type="match status" value="1"/>
</dbReference>
<dbReference type="Pfam" id="PF07717">
    <property type="entry name" value="OB_NTP_bind"/>
    <property type="match status" value="1"/>
</dbReference>
<dbReference type="PANTHER" id="PTHR18934:SF267">
    <property type="entry name" value="ATP-DEPENDENT RNA HELICASE YLR419W-RELATED"/>
    <property type="match status" value="1"/>
</dbReference>
<dbReference type="PROSITE" id="PS51192">
    <property type="entry name" value="HELICASE_ATP_BIND_1"/>
    <property type="match status" value="1"/>
</dbReference>
<dbReference type="Pfam" id="PF04408">
    <property type="entry name" value="WHD_HA2"/>
    <property type="match status" value="1"/>
</dbReference>
<name>A0A067MJD2_BOTB1</name>
<keyword evidence="4" id="KW-0347">Helicase</keyword>
<dbReference type="EC" id="3.6.4.13" evidence="1"/>
<dbReference type="SMART" id="SM00490">
    <property type="entry name" value="HELICc"/>
    <property type="match status" value="1"/>
</dbReference>
<dbReference type="PROSITE" id="PS00690">
    <property type="entry name" value="DEAH_ATP_HELICASE"/>
    <property type="match status" value="1"/>
</dbReference>
<dbReference type="GO" id="GO:1990904">
    <property type="term" value="C:ribonucleoprotein complex"/>
    <property type="evidence" value="ECO:0007669"/>
    <property type="project" value="UniProtKB-ARBA"/>
</dbReference>
<dbReference type="HOGENOM" id="CLU_001832_4_0_1"/>
<evidence type="ECO:0000313" key="12">
    <source>
        <dbReference type="Proteomes" id="UP000027195"/>
    </source>
</evidence>
<dbReference type="InterPro" id="IPR001650">
    <property type="entry name" value="Helicase_C-like"/>
</dbReference>
<evidence type="ECO:0000256" key="6">
    <source>
        <dbReference type="ARBA" id="ARBA00022884"/>
    </source>
</evidence>
<dbReference type="Pfam" id="PF00270">
    <property type="entry name" value="DEAD"/>
    <property type="match status" value="1"/>
</dbReference>
<evidence type="ECO:0000256" key="1">
    <source>
        <dbReference type="ARBA" id="ARBA00012552"/>
    </source>
</evidence>
<dbReference type="FunFam" id="1.20.120.1080:FF:000002">
    <property type="entry name" value="Putative ATP-dependent RNA helicase DHX36"/>
    <property type="match status" value="1"/>
</dbReference>
<dbReference type="GO" id="GO:0016787">
    <property type="term" value="F:hydrolase activity"/>
    <property type="evidence" value="ECO:0007669"/>
    <property type="project" value="UniProtKB-KW"/>
</dbReference>
<protein>
    <recommendedName>
        <fullName evidence="1">RNA helicase</fullName>
        <ecNumber evidence="1">3.6.4.13</ecNumber>
    </recommendedName>
</protein>
<dbReference type="InterPro" id="IPR002464">
    <property type="entry name" value="DNA/RNA_helicase_DEAH_CS"/>
</dbReference>
<dbReference type="SMART" id="SM00487">
    <property type="entry name" value="DEXDc"/>
    <property type="match status" value="1"/>
</dbReference>
<evidence type="ECO:0000256" key="8">
    <source>
        <dbReference type="SAM" id="MobiDB-lite"/>
    </source>
</evidence>
<keyword evidence="12" id="KW-1185">Reference proteome</keyword>
<dbReference type="EMBL" id="KL198031">
    <property type="protein sequence ID" value="KDQ15674.1"/>
    <property type="molecule type" value="Genomic_DNA"/>
</dbReference>
<organism evidence="11 12">
    <name type="scientific">Botryobasidium botryosum (strain FD-172 SS1)</name>
    <dbReference type="NCBI Taxonomy" id="930990"/>
    <lineage>
        <taxon>Eukaryota</taxon>
        <taxon>Fungi</taxon>
        <taxon>Dikarya</taxon>
        <taxon>Basidiomycota</taxon>
        <taxon>Agaricomycotina</taxon>
        <taxon>Agaricomycetes</taxon>
        <taxon>Cantharellales</taxon>
        <taxon>Botryobasidiaceae</taxon>
        <taxon>Botryobasidium</taxon>
    </lineage>
</organism>
<dbReference type="InterPro" id="IPR011709">
    <property type="entry name" value="DEAD-box_helicase_OB_fold"/>
</dbReference>
<keyword evidence="3" id="KW-0378">Hydrolase</keyword>
<dbReference type="SUPFAM" id="SSF52540">
    <property type="entry name" value="P-loop containing nucleoside triphosphate hydrolases"/>
    <property type="match status" value="1"/>
</dbReference>
<dbReference type="Proteomes" id="UP000027195">
    <property type="component" value="Unassembled WGS sequence"/>
</dbReference>
<dbReference type="Gene3D" id="1.20.120.1080">
    <property type="match status" value="1"/>
</dbReference>
<dbReference type="InterPro" id="IPR014001">
    <property type="entry name" value="Helicase_ATP-bd"/>
</dbReference>
<dbReference type="FunCoup" id="A0A067MJD2">
    <property type="interactions" value="507"/>
</dbReference>
<evidence type="ECO:0000256" key="7">
    <source>
        <dbReference type="ARBA" id="ARBA00060772"/>
    </source>
</evidence>
<dbReference type="CDD" id="cd17917">
    <property type="entry name" value="DEXHc_RHA-like"/>
    <property type="match status" value="1"/>
</dbReference>
<feature type="domain" description="Helicase C-terminal" evidence="10">
    <location>
        <begin position="850"/>
        <end position="1017"/>
    </location>
</feature>
<feature type="compositionally biased region" description="Basic and acidic residues" evidence="8">
    <location>
        <begin position="169"/>
        <end position="179"/>
    </location>
</feature>
<evidence type="ECO:0000256" key="4">
    <source>
        <dbReference type="ARBA" id="ARBA00022806"/>
    </source>
</evidence>
<reference evidence="12" key="1">
    <citation type="journal article" date="2014" name="Proc. Natl. Acad. Sci. U.S.A.">
        <title>Extensive sampling of basidiomycete genomes demonstrates inadequacy of the white-rot/brown-rot paradigm for wood decay fungi.</title>
        <authorList>
            <person name="Riley R."/>
            <person name="Salamov A.A."/>
            <person name="Brown D.W."/>
            <person name="Nagy L.G."/>
            <person name="Floudas D."/>
            <person name="Held B.W."/>
            <person name="Levasseur A."/>
            <person name="Lombard V."/>
            <person name="Morin E."/>
            <person name="Otillar R."/>
            <person name="Lindquist E.A."/>
            <person name="Sun H."/>
            <person name="LaButti K.M."/>
            <person name="Schmutz J."/>
            <person name="Jabbour D."/>
            <person name="Luo H."/>
            <person name="Baker S.E."/>
            <person name="Pisabarro A.G."/>
            <person name="Walton J.D."/>
            <person name="Blanchette R.A."/>
            <person name="Henrissat B."/>
            <person name="Martin F."/>
            <person name="Cullen D."/>
            <person name="Hibbett D.S."/>
            <person name="Grigoriev I.V."/>
        </authorList>
    </citation>
    <scope>NUCLEOTIDE SEQUENCE [LARGE SCALE GENOMIC DNA]</scope>
    <source>
        <strain evidence="12">FD-172 SS1</strain>
    </source>
</reference>
<dbReference type="GO" id="GO:0003724">
    <property type="term" value="F:RNA helicase activity"/>
    <property type="evidence" value="ECO:0007669"/>
    <property type="project" value="UniProtKB-EC"/>
</dbReference>